<dbReference type="InterPro" id="IPR031571">
    <property type="entry name" value="RcpC_dom"/>
</dbReference>
<feature type="region of interest" description="Disordered" evidence="1">
    <location>
        <begin position="176"/>
        <end position="200"/>
    </location>
</feature>
<comment type="caution">
    <text evidence="4">The sequence shown here is derived from an EMBL/GenBank/DDBJ whole genome shotgun (WGS) entry which is preliminary data.</text>
</comment>
<keyword evidence="5" id="KW-1185">Reference proteome</keyword>
<feature type="compositionally biased region" description="Low complexity" evidence="1">
    <location>
        <begin position="181"/>
        <end position="196"/>
    </location>
</feature>
<dbReference type="EMBL" id="BAAABX010000009">
    <property type="protein sequence ID" value="GAA0392081.1"/>
    <property type="molecule type" value="Genomic_DNA"/>
</dbReference>
<dbReference type="Pfam" id="PF08666">
    <property type="entry name" value="SAF"/>
    <property type="match status" value="1"/>
</dbReference>
<keyword evidence="2" id="KW-0732">Signal</keyword>
<sequence length="254" mass="26526">MNSRQRRGIVLLLLSVLCAVGAAAGVLAVVDDAESKAGPEVTAYRLREDVPAYRALDEGAFERAPMPRRWLPPTAVTDLTGVRGKIAVTPLRKGSLLQSDMIVERPALAAGQQEIAIMIDAATGVAGKITPGAKVNIYATFDGRTAAAAGKDGKEQSTPPVSKVIVSGAQVIEVGRLTPLDRQSQDGQGQSRRSGSVRPAGEAVPITFALDTKNAQRVAYAESFATHVRLALVAPGGDPGVSGSDRTYTLDGDK</sequence>
<dbReference type="Proteomes" id="UP001500879">
    <property type="component" value="Unassembled WGS sequence"/>
</dbReference>
<dbReference type="InterPro" id="IPR017592">
    <property type="entry name" value="Pilus_assmbl_Flp-typ_CpaB"/>
</dbReference>
<reference evidence="5" key="1">
    <citation type="journal article" date="2019" name="Int. J. Syst. Evol. Microbiol.">
        <title>The Global Catalogue of Microorganisms (GCM) 10K type strain sequencing project: providing services to taxonomists for standard genome sequencing and annotation.</title>
        <authorList>
            <consortium name="The Broad Institute Genomics Platform"/>
            <consortium name="The Broad Institute Genome Sequencing Center for Infectious Disease"/>
            <person name="Wu L."/>
            <person name="Ma J."/>
        </authorList>
    </citation>
    <scope>NUCLEOTIDE SEQUENCE [LARGE SCALE GENOMIC DNA]</scope>
    <source>
        <strain evidence="5">JCM 4788</strain>
    </source>
</reference>
<feature type="chain" id="PRO_5045709771" evidence="2">
    <location>
        <begin position="29"/>
        <end position="254"/>
    </location>
</feature>
<evidence type="ECO:0000256" key="1">
    <source>
        <dbReference type="SAM" id="MobiDB-lite"/>
    </source>
</evidence>
<feature type="region of interest" description="Disordered" evidence="1">
    <location>
        <begin position="235"/>
        <end position="254"/>
    </location>
</feature>
<dbReference type="SMART" id="SM00858">
    <property type="entry name" value="SAF"/>
    <property type="match status" value="1"/>
</dbReference>
<evidence type="ECO:0000256" key="2">
    <source>
        <dbReference type="SAM" id="SignalP"/>
    </source>
</evidence>
<dbReference type="CDD" id="cd11614">
    <property type="entry name" value="SAF_CpaB_FlgA_like"/>
    <property type="match status" value="1"/>
</dbReference>
<protein>
    <submittedName>
        <fullName evidence="4">Flp pilus assembly protein CpaB</fullName>
    </submittedName>
</protein>
<feature type="domain" description="SAF" evidence="3">
    <location>
        <begin position="41"/>
        <end position="103"/>
    </location>
</feature>
<evidence type="ECO:0000259" key="3">
    <source>
        <dbReference type="SMART" id="SM00858"/>
    </source>
</evidence>
<accession>A0ABP3I7L4</accession>
<evidence type="ECO:0000313" key="5">
    <source>
        <dbReference type="Proteomes" id="UP001500879"/>
    </source>
</evidence>
<organism evidence="4 5">
    <name type="scientific">Streptomyces luteireticuli</name>
    <dbReference type="NCBI Taxonomy" id="173858"/>
    <lineage>
        <taxon>Bacteria</taxon>
        <taxon>Bacillati</taxon>
        <taxon>Actinomycetota</taxon>
        <taxon>Actinomycetes</taxon>
        <taxon>Kitasatosporales</taxon>
        <taxon>Streptomycetaceae</taxon>
        <taxon>Streptomyces</taxon>
    </lineage>
</organism>
<dbReference type="RefSeq" id="WP_344020422.1">
    <property type="nucleotide sequence ID" value="NZ_BAAABX010000009.1"/>
</dbReference>
<name>A0ABP3I7L4_9ACTN</name>
<dbReference type="InterPro" id="IPR013974">
    <property type="entry name" value="SAF"/>
</dbReference>
<dbReference type="Pfam" id="PF16976">
    <property type="entry name" value="RcpC"/>
    <property type="match status" value="1"/>
</dbReference>
<dbReference type="NCBIfam" id="TIGR03177">
    <property type="entry name" value="pilus_cpaB"/>
    <property type="match status" value="1"/>
</dbReference>
<evidence type="ECO:0000313" key="4">
    <source>
        <dbReference type="EMBL" id="GAA0392081.1"/>
    </source>
</evidence>
<proteinExistence type="predicted"/>
<gene>
    <name evidence="4" type="primary">cpaB</name>
    <name evidence="4" type="ORF">GCM10010357_11030</name>
</gene>
<feature type="signal peptide" evidence="2">
    <location>
        <begin position="1"/>
        <end position="28"/>
    </location>
</feature>